<dbReference type="KEGG" id="scc:Spico_0100"/>
<reference evidence="7 8" key="2">
    <citation type="journal article" date="2012" name="Stand. Genomic Sci.">
        <title>Complete genome sequence of the termite hindgut bacterium Spirochaeta coccoides type strain (SPN1(T)), reclassification in the genus Sphaerochaeta as Sphaerochaeta coccoides comb. nov. and emendations of the family Spirochaetaceae and the genus Sphaerochaeta.</title>
        <authorList>
            <person name="Abt B."/>
            <person name="Han C."/>
            <person name="Scheuner C."/>
            <person name="Lu M."/>
            <person name="Lapidus A."/>
            <person name="Nolan M."/>
            <person name="Lucas S."/>
            <person name="Hammon N."/>
            <person name="Deshpande S."/>
            <person name="Cheng J.F."/>
            <person name="Tapia R."/>
            <person name="Goodwin L.A."/>
            <person name="Pitluck S."/>
            <person name="Liolios K."/>
            <person name="Pagani I."/>
            <person name="Ivanova N."/>
            <person name="Mavromatis K."/>
            <person name="Mikhailova N."/>
            <person name="Huntemann M."/>
            <person name="Pati A."/>
            <person name="Chen A."/>
            <person name="Palaniappan K."/>
            <person name="Land M."/>
            <person name="Hauser L."/>
            <person name="Brambilla E.M."/>
            <person name="Rohde M."/>
            <person name="Spring S."/>
            <person name="Gronow S."/>
            <person name="Goker M."/>
            <person name="Woyke T."/>
            <person name="Bristow J."/>
            <person name="Eisen J.A."/>
            <person name="Markowitz V."/>
            <person name="Hugenholtz P."/>
            <person name="Kyrpides N.C."/>
            <person name="Klenk H.P."/>
            <person name="Detter J.C."/>
        </authorList>
    </citation>
    <scope>NUCLEOTIDE SEQUENCE [LARGE SCALE GENOMIC DNA]</scope>
    <source>
        <strain evidence="8">ATCC BAA-1237 / DSM 17374 / SPN1</strain>
    </source>
</reference>
<dbReference type="CDD" id="cd06579">
    <property type="entry name" value="TM_PBP1_transp_AraH_like"/>
    <property type="match status" value="1"/>
</dbReference>
<keyword evidence="4 6" id="KW-1133">Transmembrane helix</keyword>
<evidence type="ECO:0000256" key="5">
    <source>
        <dbReference type="ARBA" id="ARBA00023136"/>
    </source>
</evidence>
<dbReference type="EMBL" id="CP002659">
    <property type="protein sequence ID" value="AEC01342.1"/>
    <property type="molecule type" value="Genomic_DNA"/>
</dbReference>
<evidence type="ECO:0000256" key="4">
    <source>
        <dbReference type="ARBA" id="ARBA00022989"/>
    </source>
</evidence>
<protein>
    <submittedName>
        <fullName evidence="7">Inner-membrane translocator</fullName>
    </submittedName>
</protein>
<feature type="transmembrane region" description="Helical" evidence="6">
    <location>
        <begin position="134"/>
        <end position="152"/>
    </location>
</feature>
<dbReference type="Proteomes" id="UP000007939">
    <property type="component" value="Chromosome"/>
</dbReference>
<keyword evidence="8" id="KW-1185">Reference proteome</keyword>
<comment type="subcellular location">
    <subcellularLocation>
        <location evidence="1">Cell membrane</location>
        <topology evidence="1">Multi-pass membrane protein</topology>
    </subcellularLocation>
</comment>
<reference evidence="8" key="1">
    <citation type="submission" date="2011-04" db="EMBL/GenBank/DDBJ databases">
        <title>The complete genome of Spirochaeta coccoides DSM 17374.</title>
        <authorList>
            <person name="Lucas S."/>
            <person name="Copeland A."/>
            <person name="Lapidus A."/>
            <person name="Bruce D."/>
            <person name="Goodwin L."/>
            <person name="Pitluck S."/>
            <person name="Peters L."/>
            <person name="Kyrpides N."/>
            <person name="Mavromatis K."/>
            <person name="Pagani I."/>
            <person name="Ivanova N."/>
            <person name="Ovchinnikova G."/>
            <person name="Lu M."/>
            <person name="Detter J.C."/>
            <person name="Tapia R."/>
            <person name="Han C."/>
            <person name="Land M."/>
            <person name="Hauser L."/>
            <person name="Markowitz V."/>
            <person name="Cheng J.-F."/>
            <person name="Hugenholtz P."/>
            <person name="Woyke T."/>
            <person name="Wu D."/>
            <person name="Spring S."/>
            <person name="Schroeder M."/>
            <person name="Brambilla E."/>
            <person name="Klenk H.-P."/>
            <person name="Eisen J.A."/>
        </authorList>
    </citation>
    <scope>NUCLEOTIDE SEQUENCE [LARGE SCALE GENOMIC DNA]</scope>
    <source>
        <strain evidence="8">ATCC BAA-1237 / DSM 17374 / SPN1</strain>
    </source>
</reference>
<feature type="transmembrane region" description="Helical" evidence="6">
    <location>
        <begin position="259"/>
        <end position="279"/>
    </location>
</feature>
<organism evidence="7 8">
    <name type="scientific">Parasphaerochaeta coccoides (strain ATCC BAA-1237 / DSM 17374 / SPN1)</name>
    <name type="common">Sphaerochaeta coccoides</name>
    <dbReference type="NCBI Taxonomy" id="760011"/>
    <lineage>
        <taxon>Bacteria</taxon>
        <taxon>Pseudomonadati</taxon>
        <taxon>Spirochaetota</taxon>
        <taxon>Spirochaetia</taxon>
        <taxon>Spirochaetales</taxon>
        <taxon>Sphaerochaetaceae</taxon>
        <taxon>Parasphaerochaeta</taxon>
    </lineage>
</organism>
<evidence type="ECO:0000313" key="7">
    <source>
        <dbReference type="EMBL" id="AEC01342.1"/>
    </source>
</evidence>
<evidence type="ECO:0000313" key="8">
    <source>
        <dbReference type="Proteomes" id="UP000007939"/>
    </source>
</evidence>
<feature type="transmembrane region" description="Helical" evidence="6">
    <location>
        <begin position="309"/>
        <end position="327"/>
    </location>
</feature>
<evidence type="ECO:0000256" key="1">
    <source>
        <dbReference type="ARBA" id="ARBA00004651"/>
    </source>
</evidence>
<dbReference type="Pfam" id="PF02653">
    <property type="entry name" value="BPD_transp_2"/>
    <property type="match status" value="1"/>
</dbReference>
<dbReference type="PANTHER" id="PTHR32196">
    <property type="entry name" value="ABC TRANSPORTER PERMEASE PROTEIN YPHD-RELATED-RELATED"/>
    <property type="match status" value="1"/>
</dbReference>
<evidence type="ECO:0000256" key="3">
    <source>
        <dbReference type="ARBA" id="ARBA00022692"/>
    </source>
</evidence>
<dbReference type="STRING" id="760011.Spico_0100"/>
<feature type="transmembrane region" description="Helical" evidence="6">
    <location>
        <begin position="52"/>
        <end position="75"/>
    </location>
</feature>
<dbReference type="InterPro" id="IPR001851">
    <property type="entry name" value="ABC_transp_permease"/>
</dbReference>
<feature type="transmembrane region" description="Helical" evidence="6">
    <location>
        <begin position="172"/>
        <end position="197"/>
    </location>
</feature>
<gene>
    <name evidence="7" type="ordered locus">Spico_0100</name>
</gene>
<dbReference type="eggNOG" id="COG1172">
    <property type="taxonomic scope" value="Bacteria"/>
</dbReference>
<proteinExistence type="predicted"/>
<keyword evidence="3 6" id="KW-0812">Transmembrane</keyword>
<feature type="transmembrane region" description="Helical" evidence="6">
    <location>
        <begin position="82"/>
        <end position="99"/>
    </location>
</feature>
<evidence type="ECO:0000256" key="2">
    <source>
        <dbReference type="ARBA" id="ARBA00022475"/>
    </source>
</evidence>
<dbReference type="AlphaFoldDB" id="F4GJ47"/>
<accession>F4GJ47</accession>
<dbReference type="OrthoDB" id="9784538at2"/>
<feature type="transmembrane region" description="Helical" evidence="6">
    <location>
        <begin position="20"/>
        <end position="40"/>
    </location>
</feature>
<keyword evidence="5 6" id="KW-0472">Membrane</keyword>
<dbReference type="GO" id="GO:0022857">
    <property type="term" value="F:transmembrane transporter activity"/>
    <property type="evidence" value="ECO:0007669"/>
    <property type="project" value="InterPro"/>
</dbReference>
<evidence type="ECO:0000256" key="6">
    <source>
        <dbReference type="SAM" id="Phobius"/>
    </source>
</evidence>
<dbReference type="RefSeq" id="WP_013738738.1">
    <property type="nucleotide sequence ID" value="NC_015436.1"/>
</dbReference>
<dbReference type="HOGENOM" id="CLU_028880_0_2_12"/>
<feature type="transmembrane region" description="Helical" evidence="6">
    <location>
        <begin position="105"/>
        <end position="127"/>
    </location>
</feature>
<sequence>MRIEANPSMVQEKVIDSGKFLYEHKAIAGIVFLYALAFLYNLNGNSGFFSSYSQTLILIKATVNIIVACGVTFAVMTRSIDLSIGGVLALSGVLVIKFMNIMPVWLAILLTVLIGVIVGFINGFLIVHQNLEGFIVTLGMGILLKGVALQLTDAHPISARLSFNELADGRQLVFGLARIPNMVIIMLVIVVISSLILRYTQFGRNVYAIGGNYSVAKYSGIPVVRQKWICFGISAGLTAIAGIVNSSHLGAGNANYGDMTAMIVNCAVVVGGTSMAGGIGGVWQSAIGVLFFAVMEFSLNIMVRNSYVIMLIQGMVIVLILFGDSFGNKKRRERV</sequence>
<dbReference type="GO" id="GO:0005886">
    <property type="term" value="C:plasma membrane"/>
    <property type="evidence" value="ECO:0007669"/>
    <property type="project" value="UniProtKB-SubCell"/>
</dbReference>
<keyword evidence="2" id="KW-1003">Cell membrane</keyword>
<name>F4GJ47_PARC1</name>